<sequence>MSAIPRLTMEQLPDGLAALLRPRVERLGYLGEFFRCTANQPDALEAFYRLTEALKATVPDRLTEVVALSVATKLDNAYERNQHERLCVKLGYGADWVRAVERLDPADAVLAPDEQAVQRLVLGALERAGKDCLALVDAVAERTDPQVAVGVLMLIGRYAMHATIVNALDLAPPVAGIFEAAAR</sequence>
<dbReference type="InterPro" id="IPR029032">
    <property type="entry name" value="AhpD-like"/>
</dbReference>
<dbReference type="KEGG" id="vab:WPS_26790"/>
<dbReference type="EMBL" id="AP025523">
    <property type="protein sequence ID" value="BDE07403.1"/>
    <property type="molecule type" value="Genomic_DNA"/>
</dbReference>
<dbReference type="RefSeq" id="WP_317994996.1">
    <property type="nucleotide sequence ID" value="NZ_AP025523.1"/>
</dbReference>
<dbReference type="SUPFAM" id="SSF69118">
    <property type="entry name" value="AhpD-like"/>
    <property type="match status" value="1"/>
</dbReference>
<dbReference type="AlphaFoldDB" id="A0AAN1XZR5"/>
<dbReference type="Gene3D" id="1.20.1290.10">
    <property type="entry name" value="AhpD-like"/>
    <property type="match status" value="1"/>
</dbReference>
<name>A0AAN1XZR5_UNVUL</name>
<organism evidence="1 2">
    <name type="scientific">Vulcanimicrobium alpinum</name>
    <dbReference type="NCBI Taxonomy" id="3016050"/>
    <lineage>
        <taxon>Bacteria</taxon>
        <taxon>Bacillati</taxon>
        <taxon>Vulcanimicrobiota</taxon>
        <taxon>Vulcanimicrobiia</taxon>
        <taxon>Vulcanimicrobiales</taxon>
        <taxon>Vulcanimicrobiaceae</taxon>
        <taxon>Vulcanimicrobium</taxon>
    </lineage>
</organism>
<protein>
    <recommendedName>
        <fullName evidence="3">Carboxymuconolactone decarboxylase-like domain-containing protein</fullName>
    </recommendedName>
</protein>
<reference evidence="1 2" key="1">
    <citation type="journal article" date="2022" name="ISME Commun">
        <title>Vulcanimicrobium alpinus gen. nov. sp. nov., the first cultivated representative of the candidate phylum 'Eremiobacterota', is a metabolically versatile aerobic anoxygenic phototroph.</title>
        <authorList>
            <person name="Yabe S."/>
            <person name="Muto K."/>
            <person name="Abe K."/>
            <person name="Yokota A."/>
            <person name="Staudigel H."/>
            <person name="Tebo B.M."/>
        </authorList>
    </citation>
    <scope>NUCLEOTIDE SEQUENCE [LARGE SCALE GENOMIC DNA]</scope>
    <source>
        <strain evidence="1 2">WC8-2</strain>
    </source>
</reference>
<dbReference type="Proteomes" id="UP001317532">
    <property type="component" value="Chromosome"/>
</dbReference>
<gene>
    <name evidence="1" type="ORF">WPS_26790</name>
</gene>
<evidence type="ECO:0008006" key="3">
    <source>
        <dbReference type="Google" id="ProtNLM"/>
    </source>
</evidence>
<evidence type="ECO:0000313" key="2">
    <source>
        <dbReference type="Proteomes" id="UP001317532"/>
    </source>
</evidence>
<proteinExistence type="predicted"/>
<dbReference type="PANTHER" id="PTHR34846:SF5">
    <property type="entry name" value="CARBOXYMUCONOLACTONE DECARBOXYLASE-LIKE DOMAIN-CONTAINING PROTEIN"/>
    <property type="match status" value="1"/>
</dbReference>
<evidence type="ECO:0000313" key="1">
    <source>
        <dbReference type="EMBL" id="BDE07403.1"/>
    </source>
</evidence>
<accession>A0AAN1XZR5</accession>
<keyword evidence="2" id="KW-1185">Reference proteome</keyword>
<dbReference type="PANTHER" id="PTHR34846">
    <property type="entry name" value="4-CARBOXYMUCONOLACTONE DECARBOXYLASE FAMILY PROTEIN (AFU_ORTHOLOGUE AFUA_6G11590)"/>
    <property type="match status" value="1"/>
</dbReference>